<dbReference type="InterPro" id="IPR050155">
    <property type="entry name" value="HAD-like_hydrolase_sf"/>
</dbReference>
<dbReference type="GO" id="GO:0006281">
    <property type="term" value="P:DNA repair"/>
    <property type="evidence" value="ECO:0007669"/>
    <property type="project" value="TreeGrafter"/>
</dbReference>
<keyword evidence="2" id="KW-1185">Reference proteome</keyword>
<dbReference type="Gene3D" id="3.40.50.1000">
    <property type="entry name" value="HAD superfamily/HAD-like"/>
    <property type="match status" value="1"/>
</dbReference>
<gene>
    <name evidence="1" type="ORF">FPZ49_07345</name>
</gene>
<dbReference type="OrthoDB" id="9807630at2"/>
<dbReference type="SFLD" id="SFLDS00003">
    <property type="entry name" value="Haloacid_Dehalogenase"/>
    <property type="match status" value="1"/>
</dbReference>
<keyword evidence="1" id="KW-0378">Hydrolase</keyword>
<dbReference type="PANTHER" id="PTHR43434:SF1">
    <property type="entry name" value="PHOSPHOGLYCOLATE PHOSPHATASE"/>
    <property type="match status" value="1"/>
</dbReference>
<dbReference type="Proteomes" id="UP000317036">
    <property type="component" value="Unassembled WGS sequence"/>
</dbReference>
<dbReference type="GO" id="GO:0008967">
    <property type="term" value="F:phosphoglycolate phosphatase activity"/>
    <property type="evidence" value="ECO:0007669"/>
    <property type="project" value="TreeGrafter"/>
</dbReference>
<name>A0A559KEI7_9BACL</name>
<dbReference type="InterPro" id="IPR006439">
    <property type="entry name" value="HAD-SF_hydro_IA"/>
</dbReference>
<reference evidence="1 2" key="1">
    <citation type="submission" date="2019-07" db="EMBL/GenBank/DDBJ databases">
        <authorList>
            <person name="Kim J."/>
        </authorList>
    </citation>
    <scope>NUCLEOTIDE SEQUENCE [LARGE SCALE GENOMIC DNA]</scope>
    <source>
        <strain evidence="1 2">JC52</strain>
    </source>
</reference>
<dbReference type="SUPFAM" id="SSF56784">
    <property type="entry name" value="HAD-like"/>
    <property type="match status" value="1"/>
</dbReference>
<dbReference type="InterPro" id="IPR023214">
    <property type="entry name" value="HAD_sf"/>
</dbReference>
<dbReference type="Pfam" id="PF13419">
    <property type="entry name" value="HAD_2"/>
    <property type="match status" value="1"/>
</dbReference>
<sequence length="217" mass="24228">MSDQTKRKGIIFDMDNTLLQSRIDFKAMKMDLFRYFVREQVLPEEFTVEEHTTSTMIEYARAKGLSAEHYEAAMKLAEKHELAGMEGAGLEPGARELLEALAERYMLVVITNNSFAAAVKALELTGIAGYFDLTIGREQMSALKPSPSGFLFALEQFSHIPAGEWISIGDAWIDGRASQDAGIAFISYRTSDDVMRAKRVAPVGRLMELKDLHALIE</sequence>
<accession>A0A559KEI7</accession>
<dbReference type="EMBL" id="VNJI01000007">
    <property type="protein sequence ID" value="TVY10542.1"/>
    <property type="molecule type" value="Genomic_DNA"/>
</dbReference>
<evidence type="ECO:0000313" key="2">
    <source>
        <dbReference type="Proteomes" id="UP000317036"/>
    </source>
</evidence>
<dbReference type="NCBIfam" id="TIGR01549">
    <property type="entry name" value="HAD-SF-IA-v1"/>
    <property type="match status" value="1"/>
</dbReference>
<dbReference type="RefSeq" id="WP_144845060.1">
    <property type="nucleotide sequence ID" value="NZ_VNJI01000007.1"/>
</dbReference>
<protein>
    <submittedName>
        <fullName evidence="1">HAD-IA family hydrolase</fullName>
    </submittedName>
</protein>
<comment type="caution">
    <text evidence="1">The sequence shown here is derived from an EMBL/GenBank/DDBJ whole genome shotgun (WGS) entry which is preliminary data.</text>
</comment>
<dbReference type="InterPro" id="IPR036412">
    <property type="entry name" value="HAD-like_sf"/>
</dbReference>
<organism evidence="1 2">
    <name type="scientific">Paenibacillus cremeus</name>
    <dbReference type="NCBI Taxonomy" id="2163881"/>
    <lineage>
        <taxon>Bacteria</taxon>
        <taxon>Bacillati</taxon>
        <taxon>Bacillota</taxon>
        <taxon>Bacilli</taxon>
        <taxon>Bacillales</taxon>
        <taxon>Paenibacillaceae</taxon>
        <taxon>Paenibacillus</taxon>
    </lineage>
</organism>
<dbReference type="SFLD" id="SFLDG01129">
    <property type="entry name" value="C1.5:_HAD__Beta-PGM__Phosphata"/>
    <property type="match status" value="1"/>
</dbReference>
<proteinExistence type="predicted"/>
<dbReference type="InterPro" id="IPR041492">
    <property type="entry name" value="HAD_2"/>
</dbReference>
<dbReference type="Gene3D" id="1.10.150.730">
    <property type="match status" value="1"/>
</dbReference>
<dbReference type="PANTHER" id="PTHR43434">
    <property type="entry name" value="PHOSPHOGLYCOLATE PHOSPHATASE"/>
    <property type="match status" value="1"/>
</dbReference>
<evidence type="ECO:0000313" key="1">
    <source>
        <dbReference type="EMBL" id="TVY10542.1"/>
    </source>
</evidence>
<dbReference type="AlphaFoldDB" id="A0A559KEI7"/>